<comment type="caution">
    <text evidence="3">The sequence shown here is derived from an EMBL/GenBank/DDBJ whole genome shotgun (WGS) entry which is preliminary data.</text>
</comment>
<feature type="compositionally biased region" description="Basic and acidic residues" evidence="1">
    <location>
        <begin position="29"/>
        <end position="65"/>
    </location>
</feature>
<proteinExistence type="predicted"/>
<evidence type="ECO:0000313" key="3">
    <source>
        <dbReference type="EMBL" id="MBF4986222.1"/>
    </source>
</evidence>
<dbReference type="EMBL" id="JADKYU010000393">
    <property type="protein sequence ID" value="MBF4984201.1"/>
    <property type="molecule type" value="Genomic_DNA"/>
</dbReference>
<feature type="compositionally biased region" description="Basic and acidic residues" evidence="1">
    <location>
        <begin position="1"/>
        <end position="11"/>
    </location>
</feature>
<dbReference type="EMBL" id="JADKYU010001031">
    <property type="protein sequence ID" value="MBF4986222.1"/>
    <property type="molecule type" value="Genomic_DNA"/>
</dbReference>
<reference evidence="3 4" key="1">
    <citation type="submission" date="2020-11" db="EMBL/GenBank/DDBJ databases">
        <title>P. mediterranea TC4 genome.</title>
        <authorList>
            <person name="Molmeret M."/>
        </authorList>
    </citation>
    <scope>NUCLEOTIDE SEQUENCE [LARGE SCALE GENOMIC DNA]</scope>
    <source>
        <strain evidence="3 4">TC4</strain>
    </source>
</reference>
<name>A0ABS0A9Z5_9FLAO</name>
<evidence type="ECO:0000256" key="1">
    <source>
        <dbReference type="SAM" id="MobiDB-lite"/>
    </source>
</evidence>
<organism evidence="3 4">
    <name type="scientific">Nonlabens mediterrranea</name>
    <dbReference type="NCBI Taxonomy" id="1419947"/>
    <lineage>
        <taxon>Bacteria</taxon>
        <taxon>Pseudomonadati</taxon>
        <taxon>Bacteroidota</taxon>
        <taxon>Flavobacteriia</taxon>
        <taxon>Flavobacteriales</taxon>
        <taxon>Flavobacteriaceae</taxon>
        <taxon>Nonlabens</taxon>
    </lineage>
</organism>
<evidence type="ECO:0000313" key="4">
    <source>
        <dbReference type="Proteomes" id="UP001194729"/>
    </source>
</evidence>
<sequence length="99" mass="11274">MKNQGKSEKDNLPYNPDVTDQDLQALRNDNAHLHSDNQDDQQLKNREEKVDFTGKDLDIPGRTEAQKNNGPNGLNDEENKLHSQGGDRQNHLERNDAAR</sequence>
<dbReference type="Proteomes" id="UP001194729">
    <property type="component" value="Unassembled WGS sequence"/>
</dbReference>
<feature type="compositionally biased region" description="Basic and acidic residues" evidence="1">
    <location>
        <begin position="88"/>
        <end position="99"/>
    </location>
</feature>
<feature type="region of interest" description="Disordered" evidence="1">
    <location>
        <begin position="1"/>
        <end position="99"/>
    </location>
</feature>
<protein>
    <submittedName>
        <fullName evidence="3">Uncharacterized protein</fullName>
    </submittedName>
</protein>
<gene>
    <name evidence="2" type="ORF">FNJ87_07625</name>
    <name evidence="3" type="ORF">FNJ87_18525</name>
</gene>
<accession>A0ABS0A9Z5</accession>
<evidence type="ECO:0000313" key="2">
    <source>
        <dbReference type="EMBL" id="MBF4984201.1"/>
    </source>
</evidence>
<keyword evidence="4" id="KW-1185">Reference proteome</keyword>